<dbReference type="CDD" id="cd02043">
    <property type="entry name" value="serpinP_plants"/>
    <property type="match status" value="1"/>
</dbReference>
<dbReference type="STRING" id="57577.A0A2K3M7D6"/>
<dbReference type="Pfam" id="PF00079">
    <property type="entry name" value="Serpin"/>
    <property type="match status" value="1"/>
</dbReference>
<proteinExistence type="inferred from homology"/>
<dbReference type="InterPro" id="IPR023796">
    <property type="entry name" value="Serpin_dom"/>
</dbReference>
<dbReference type="SMART" id="SM00093">
    <property type="entry name" value="SERPIN"/>
    <property type="match status" value="1"/>
</dbReference>
<name>A0A2K3M7D6_TRIPR</name>
<protein>
    <submittedName>
        <fullName evidence="4">Serpin-ZX-like protein</fullName>
    </submittedName>
</protein>
<sequence>MALSESISNQTKVSLRMAKHLFLKESQKNIVFSPLSMQVVLSLIAAGSEGATKQQLLDFLQFKSTEDLNSFASYLVSSALNDASLIGGPRLSFVNGVWVEQTLPLLPSFKQIASTDYKANLASVDFLHKADEVANEVNLWVERKTNDLIKELLPSGLVDSYTCLIFANALYFKGEWDSKFDVSKTKDYDFHLPDGSAVKVPFMISKKQQLIEYFDGFKVLHLPYKKGKDNRQFSMHFYLPNAKDGLSALVENVTSRPSLLHPNFRLSQNEVGDFRIPKFDISFGLETTDMLKKLGVNLPFFPGGLTKMVDSHVGQGLFVSHTFHKSFIKIDEDGSEAAAASVACIFKGIP</sequence>
<dbReference type="SUPFAM" id="SSF56574">
    <property type="entry name" value="Serpins"/>
    <property type="match status" value="1"/>
</dbReference>
<dbReference type="EMBL" id="ASHM01051919">
    <property type="protein sequence ID" value="PNX86706.1"/>
    <property type="molecule type" value="Genomic_DNA"/>
</dbReference>
<dbReference type="GO" id="GO:0004867">
    <property type="term" value="F:serine-type endopeptidase inhibitor activity"/>
    <property type="evidence" value="ECO:0007669"/>
    <property type="project" value="InterPro"/>
</dbReference>
<dbReference type="InterPro" id="IPR036186">
    <property type="entry name" value="Serpin_sf"/>
</dbReference>
<evidence type="ECO:0000313" key="4">
    <source>
        <dbReference type="EMBL" id="PNX86706.1"/>
    </source>
</evidence>
<dbReference type="PANTHER" id="PTHR11461">
    <property type="entry name" value="SERINE PROTEASE INHIBITOR, SERPIN"/>
    <property type="match status" value="1"/>
</dbReference>
<gene>
    <name evidence="4" type="ORF">L195_g042787</name>
</gene>
<dbReference type="Gene3D" id="2.30.39.10">
    <property type="entry name" value="Alpha-1-antitrypsin, domain 1"/>
    <property type="match status" value="1"/>
</dbReference>
<dbReference type="Proteomes" id="UP000236291">
    <property type="component" value="Unassembled WGS sequence"/>
</dbReference>
<reference evidence="4 5" key="2">
    <citation type="journal article" date="2017" name="Front. Plant Sci.">
        <title>Gene Classification and Mining of Molecular Markers Useful in Red Clover (Trifolium pratense) Breeding.</title>
        <authorList>
            <person name="Istvanek J."/>
            <person name="Dluhosova J."/>
            <person name="Dluhos P."/>
            <person name="Patkova L."/>
            <person name="Nedelnik J."/>
            <person name="Repkova J."/>
        </authorList>
    </citation>
    <scope>NUCLEOTIDE SEQUENCE [LARGE SCALE GENOMIC DNA]</scope>
    <source>
        <strain evidence="5">cv. Tatra</strain>
        <tissue evidence="4">Young leaves</tissue>
    </source>
</reference>
<feature type="domain" description="Serpin" evidence="3">
    <location>
        <begin position="15"/>
        <end position="350"/>
    </location>
</feature>
<dbReference type="Gene3D" id="3.30.497.10">
    <property type="entry name" value="Antithrombin, subunit I, domain 2"/>
    <property type="match status" value="1"/>
</dbReference>
<dbReference type="InterPro" id="IPR000215">
    <property type="entry name" value="Serpin_fam"/>
</dbReference>
<dbReference type="InterPro" id="IPR042178">
    <property type="entry name" value="Serpin_sf_1"/>
</dbReference>
<evidence type="ECO:0000313" key="5">
    <source>
        <dbReference type="Proteomes" id="UP000236291"/>
    </source>
</evidence>
<evidence type="ECO:0000256" key="2">
    <source>
        <dbReference type="RuleBase" id="RU000411"/>
    </source>
</evidence>
<dbReference type="GO" id="GO:0005615">
    <property type="term" value="C:extracellular space"/>
    <property type="evidence" value="ECO:0007669"/>
    <property type="project" value="InterPro"/>
</dbReference>
<dbReference type="AlphaFoldDB" id="A0A2K3M7D6"/>
<evidence type="ECO:0000259" key="3">
    <source>
        <dbReference type="SMART" id="SM00093"/>
    </source>
</evidence>
<evidence type="ECO:0000256" key="1">
    <source>
        <dbReference type="ARBA" id="ARBA00009500"/>
    </source>
</evidence>
<reference evidence="4 5" key="1">
    <citation type="journal article" date="2014" name="Am. J. Bot.">
        <title>Genome assembly and annotation for red clover (Trifolium pratense; Fabaceae).</title>
        <authorList>
            <person name="Istvanek J."/>
            <person name="Jaros M."/>
            <person name="Krenek A."/>
            <person name="Repkova J."/>
        </authorList>
    </citation>
    <scope>NUCLEOTIDE SEQUENCE [LARGE SCALE GENOMIC DNA]</scope>
    <source>
        <strain evidence="5">cv. Tatra</strain>
        <tissue evidence="4">Young leaves</tissue>
    </source>
</reference>
<comment type="caution">
    <text evidence="4">The sequence shown here is derived from an EMBL/GenBank/DDBJ whole genome shotgun (WGS) entry which is preliminary data.</text>
</comment>
<comment type="similarity">
    <text evidence="1 2">Belongs to the serpin family.</text>
</comment>
<dbReference type="InterPro" id="IPR042185">
    <property type="entry name" value="Serpin_sf_2"/>
</dbReference>
<accession>A0A2K3M7D6</accession>
<dbReference type="PANTHER" id="PTHR11461:SF211">
    <property type="entry name" value="GH10112P-RELATED"/>
    <property type="match status" value="1"/>
</dbReference>
<organism evidence="4 5">
    <name type="scientific">Trifolium pratense</name>
    <name type="common">Red clover</name>
    <dbReference type="NCBI Taxonomy" id="57577"/>
    <lineage>
        <taxon>Eukaryota</taxon>
        <taxon>Viridiplantae</taxon>
        <taxon>Streptophyta</taxon>
        <taxon>Embryophyta</taxon>
        <taxon>Tracheophyta</taxon>
        <taxon>Spermatophyta</taxon>
        <taxon>Magnoliopsida</taxon>
        <taxon>eudicotyledons</taxon>
        <taxon>Gunneridae</taxon>
        <taxon>Pentapetalae</taxon>
        <taxon>rosids</taxon>
        <taxon>fabids</taxon>
        <taxon>Fabales</taxon>
        <taxon>Fabaceae</taxon>
        <taxon>Papilionoideae</taxon>
        <taxon>50 kb inversion clade</taxon>
        <taxon>NPAAA clade</taxon>
        <taxon>Hologalegina</taxon>
        <taxon>IRL clade</taxon>
        <taxon>Trifolieae</taxon>
        <taxon>Trifolium</taxon>
    </lineage>
</organism>
<feature type="non-terminal residue" evidence="4">
    <location>
        <position position="350"/>
    </location>
</feature>